<reference evidence="1" key="1">
    <citation type="journal article" date="2008" name="BMC Genomics">
        <title>Analysis of 4,664 high-quality sequence-finished poplar full-length cDNA clones and their utility for the discovery of genes responding to insect feeding.</title>
        <authorList>
            <person name="Ralph S.G."/>
            <person name="Chun H.J."/>
            <person name="Cooper D."/>
            <person name="Kirkpatrick R."/>
            <person name="Kolosova N."/>
            <person name="Gunter L."/>
            <person name="Tuskan G.A."/>
            <person name="Douglas C.J."/>
            <person name="Holt R.A."/>
            <person name="Jones S.J."/>
            <person name="Marra M.A."/>
            <person name="Bohlmann J."/>
        </authorList>
    </citation>
    <scope>NUCLEOTIDE SEQUENCE</scope>
    <source>
        <tissue evidence="1">Phloem and cambium</tissue>
    </source>
</reference>
<evidence type="ECO:0000313" key="1">
    <source>
        <dbReference type="EMBL" id="ABK93639.1"/>
    </source>
</evidence>
<accession>A9PB86</accession>
<name>A9PB86_POPTR</name>
<proteinExistence type="evidence at transcript level"/>
<sequence length="45" mass="5384">MRTTLVDLLMQVINVRGEQCFRMSQMFAVRIRIRVASAQLKFRLR</sequence>
<dbReference type="EMBL" id="EF145485">
    <property type="protein sequence ID" value="ABK93639.1"/>
    <property type="molecule type" value="mRNA"/>
</dbReference>
<dbReference type="AlphaFoldDB" id="A9PB86"/>
<organism evidence="1">
    <name type="scientific">Populus trichocarpa</name>
    <name type="common">Western balsam poplar</name>
    <name type="synonym">Populus balsamifera subsp. trichocarpa</name>
    <dbReference type="NCBI Taxonomy" id="3694"/>
    <lineage>
        <taxon>Eukaryota</taxon>
        <taxon>Viridiplantae</taxon>
        <taxon>Streptophyta</taxon>
        <taxon>Embryophyta</taxon>
        <taxon>Tracheophyta</taxon>
        <taxon>Spermatophyta</taxon>
        <taxon>Magnoliopsida</taxon>
        <taxon>eudicotyledons</taxon>
        <taxon>Gunneridae</taxon>
        <taxon>Pentapetalae</taxon>
        <taxon>rosids</taxon>
        <taxon>fabids</taxon>
        <taxon>Malpighiales</taxon>
        <taxon>Salicaceae</taxon>
        <taxon>Saliceae</taxon>
        <taxon>Populus</taxon>
    </lineage>
</organism>
<protein>
    <submittedName>
        <fullName evidence="1">Uncharacterized protein</fullName>
    </submittedName>
</protein>